<feature type="transmembrane region" description="Helical" evidence="2">
    <location>
        <begin position="105"/>
        <end position="130"/>
    </location>
</feature>
<evidence type="ECO:0000313" key="3">
    <source>
        <dbReference type="EMBL" id="CAG7836997.1"/>
    </source>
</evidence>
<keyword evidence="4" id="KW-1185">Reference proteome</keyword>
<sequence length="211" mass="24187">MSGVTTVMTPNIETEKQSRVQEPERRIFFWGTENWSRVIALMSMMQHSVCLFIVVHEITKMGSKAEYFSWKFLVFVIIGLIITCVGVFAAMNLLLGIDRKLSSSLYSWIITTCIITGIILIAATVFFYTMDTNQNPWILLPGACLFCLLNLPCIWLINVHRQEIDREKMQLMIKIELHSPKPSQGPYSNDTPIKVLPNKDPRPHCSYISRT</sequence>
<keyword evidence="2" id="KW-1133">Transmembrane helix</keyword>
<dbReference type="EMBL" id="CAJVCH010571237">
    <property type="protein sequence ID" value="CAG7836997.1"/>
    <property type="molecule type" value="Genomic_DNA"/>
</dbReference>
<protein>
    <submittedName>
        <fullName evidence="3">Uncharacterized protein</fullName>
    </submittedName>
</protein>
<organism evidence="3 4">
    <name type="scientific">Allacma fusca</name>
    <dbReference type="NCBI Taxonomy" id="39272"/>
    <lineage>
        <taxon>Eukaryota</taxon>
        <taxon>Metazoa</taxon>
        <taxon>Ecdysozoa</taxon>
        <taxon>Arthropoda</taxon>
        <taxon>Hexapoda</taxon>
        <taxon>Collembola</taxon>
        <taxon>Symphypleona</taxon>
        <taxon>Sminthuridae</taxon>
        <taxon>Allacma</taxon>
    </lineage>
</organism>
<feature type="transmembrane region" description="Helical" evidence="2">
    <location>
        <begin position="67"/>
        <end position="93"/>
    </location>
</feature>
<name>A0A8J2Q1P3_9HEXA</name>
<evidence type="ECO:0000256" key="2">
    <source>
        <dbReference type="SAM" id="Phobius"/>
    </source>
</evidence>
<accession>A0A8J2Q1P3</accession>
<dbReference type="AlphaFoldDB" id="A0A8J2Q1P3"/>
<feature type="region of interest" description="Disordered" evidence="1">
    <location>
        <begin position="182"/>
        <end position="211"/>
    </location>
</feature>
<dbReference type="OrthoDB" id="1856718at2759"/>
<feature type="transmembrane region" description="Helical" evidence="2">
    <location>
        <begin position="35"/>
        <end position="55"/>
    </location>
</feature>
<feature type="transmembrane region" description="Helical" evidence="2">
    <location>
        <begin position="136"/>
        <end position="159"/>
    </location>
</feature>
<feature type="compositionally biased region" description="Polar residues" evidence="1">
    <location>
        <begin position="182"/>
        <end position="191"/>
    </location>
</feature>
<comment type="caution">
    <text evidence="3">The sequence shown here is derived from an EMBL/GenBank/DDBJ whole genome shotgun (WGS) entry which is preliminary data.</text>
</comment>
<gene>
    <name evidence="3" type="ORF">AFUS01_LOCUS46177</name>
</gene>
<reference evidence="3" key="1">
    <citation type="submission" date="2021-06" db="EMBL/GenBank/DDBJ databases">
        <authorList>
            <person name="Hodson N. C."/>
            <person name="Mongue J. A."/>
            <person name="Jaron S. K."/>
        </authorList>
    </citation>
    <scope>NUCLEOTIDE SEQUENCE</scope>
</reference>
<keyword evidence="2" id="KW-0812">Transmembrane</keyword>
<dbReference type="Proteomes" id="UP000708208">
    <property type="component" value="Unassembled WGS sequence"/>
</dbReference>
<keyword evidence="2" id="KW-0472">Membrane</keyword>
<evidence type="ECO:0000313" key="4">
    <source>
        <dbReference type="Proteomes" id="UP000708208"/>
    </source>
</evidence>
<evidence type="ECO:0000256" key="1">
    <source>
        <dbReference type="SAM" id="MobiDB-lite"/>
    </source>
</evidence>
<proteinExistence type="predicted"/>